<dbReference type="Gene3D" id="2.160.20.10">
    <property type="entry name" value="Single-stranded right-handed beta-helix, Pectin lyase-like"/>
    <property type="match status" value="1"/>
</dbReference>
<feature type="region of interest" description="Disordered" evidence="3">
    <location>
        <begin position="697"/>
        <end position="721"/>
    </location>
</feature>
<sequence length="915" mass="99065">MNKKLITMTTTMIFAISAVAQKIDFDMANRQPSEVTADGYTSWMVAQGTTDSKTVDGITITISASGNANMLRSQWSKNDVKTRGLKLTGDGVAAFISDNGNTPNITDKSVAITLTVAGLPSGRHTLQAYHNGVNGYSHLAPLSIRVNGQLVKRGVKQSENASTQEEAAQSYISFDAEDGKNTVITYASEVTEGETFGSSLVYLNALIFDQAYTATQAQSPSPADGDSHFDADNGIVALSWTAPSGTVKHHLIVGTQPDNMVEVDATSDAAYTMTGVSSLNQYYWRVDEEDGAGHITEGTVWSFRTRRLAFPEAQGYGKYAIGGRGGDVYHVTTLEDNGDDKNPTPGSLRYGIKKASGPRTIVFDVGGVISLKNRLTCSEPYVTIAGQTAPGKGIMLSTCPFGMGSDGITRFIRMRLGHKKLVNGVIPGNRNGGSYGSEAGTTAETTVNGLDGMGMAGNDHAIMDHCSISWTIDEAFSSRNAKNLTLQHTLISEALNVAGHPNYDAGTAHGYAATIGGGEMSSQLSVGSYHHNLLAHCEGRNWSISGGLDGKGNYDGHHDIFNNVVYNWGGRASDGGSHQINFVNNYYKKGPATSQNYLMRLQVEGTGTGTQSAYIHGNIRQERGHGNITEDQRGNTYRCEISSGQVVVWNPLADQPFFDSKADIETARAAYKNVLCDVGCTLPVTDNHDRRMISETLTGTASTQGSRSGKPGLIDSEEDTGCEGFSGLDINTAIREEGYDTDGDGMPDWWEEANRLNPTMADNNDDDDGDGYTNLENFLNWMAEPHFIINGRGKQPIDLKAYFAGYTNKPRYEIKPNSRITIDYTDASAPVFSAAKGFSGFTTVRIKATDEDGWGELERSFNFYFRNTTNGIVEIESAASAQRNHKDKWFNLQGQRVTRPTKGIFIHNGKKEIVR</sequence>
<evidence type="ECO:0000256" key="1">
    <source>
        <dbReference type="ARBA" id="ARBA00022723"/>
    </source>
</evidence>
<evidence type="ECO:0000313" key="6">
    <source>
        <dbReference type="Proteomes" id="UP000255283"/>
    </source>
</evidence>
<accession>A0AAQ1ZJB8</accession>
<reference evidence="5 6" key="1">
    <citation type="submission" date="2018-06" db="EMBL/GenBank/DDBJ databases">
        <authorList>
            <consortium name="Pathogen Informatics"/>
            <person name="Doyle S."/>
        </authorList>
    </citation>
    <scope>NUCLEOTIDE SEQUENCE [LARGE SCALE GENOMIC DNA]</scope>
    <source>
        <strain evidence="5 6">NCTC13063</strain>
    </source>
</reference>
<dbReference type="InterPro" id="IPR052063">
    <property type="entry name" value="Polysaccharide_Lyase_1"/>
</dbReference>
<comment type="caution">
    <text evidence="5">The sequence shown here is derived from an EMBL/GenBank/DDBJ whole genome shotgun (WGS) entry which is preliminary data.</text>
</comment>
<evidence type="ECO:0008006" key="7">
    <source>
        <dbReference type="Google" id="ProtNLM"/>
    </source>
</evidence>
<feature type="chain" id="PRO_5043039166" description="Pectate lyase" evidence="4">
    <location>
        <begin position="21"/>
        <end position="915"/>
    </location>
</feature>
<evidence type="ECO:0000256" key="2">
    <source>
        <dbReference type="ARBA" id="ARBA00023180"/>
    </source>
</evidence>
<dbReference type="SUPFAM" id="SSF51126">
    <property type="entry name" value="Pectin lyase-like"/>
    <property type="match status" value="1"/>
</dbReference>
<keyword evidence="1" id="KW-0479">Metal-binding</keyword>
<protein>
    <recommendedName>
        <fullName evidence="7">Pectate lyase</fullName>
    </recommendedName>
</protein>
<evidence type="ECO:0000256" key="3">
    <source>
        <dbReference type="SAM" id="MobiDB-lite"/>
    </source>
</evidence>
<dbReference type="Proteomes" id="UP000255283">
    <property type="component" value="Unassembled WGS sequence"/>
</dbReference>
<dbReference type="AlphaFoldDB" id="A0AAQ1ZJB8"/>
<dbReference type="InterPro" id="IPR011050">
    <property type="entry name" value="Pectin_lyase_fold/virulence"/>
</dbReference>
<organism evidence="5 6">
    <name type="scientific">Segatella buccae</name>
    <dbReference type="NCBI Taxonomy" id="28126"/>
    <lineage>
        <taxon>Bacteria</taxon>
        <taxon>Pseudomonadati</taxon>
        <taxon>Bacteroidota</taxon>
        <taxon>Bacteroidia</taxon>
        <taxon>Bacteroidales</taxon>
        <taxon>Prevotellaceae</taxon>
        <taxon>Segatella</taxon>
    </lineage>
</organism>
<dbReference type="GO" id="GO:0046872">
    <property type="term" value="F:metal ion binding"/>
    <property type="evidence" value="ECO:0007669"/>
    <property type="project" value="UniProtKB-KW"/>
</dbReference>
<keyword evidence="2" id="KW-0325">Glycoprotein</keyword>
<feature type="signal peptide" evidence="4">
    <location>
        <begin position="1"/>
        <end position="20"/>
    </location>
</feature>
<name>A0AAQ1ZJB8_9BACT</name>
<gene>
    <name evidence="5" type="ORF">NCTC13063_01179</name>
</gene>
<proteinExistence type="predicted"/>
<dbReference type="RefSeq" id="WP_244912370.1">
    <property type="nucleotide sequence ID" value="NZ_UGTJ01000001.1"/>
</dbReference>
<evidence type="ECO:0000256" key="4">
    <source>
        <dbReference type="SAM" id="SignalP"/>
    </source>
</evidence>
<keyword evidence="4" id="KW-0732">Signal</keyword>
<dbReference type="EMBL" id="UGTJ01000001">
    <property type="protein sequence ID" value="SUB79902.1"/>
    <property type="molecule type" value="Genomic_DNA"/>
</dbReference>
<dbReference type="InterPro" id="IPR012334">
    <property type="entry name" value="Pectin_lyas_fold"/>
</dbReference>
<dbReference type="PANTHER" id="PTHR42970">
    <property type="entry name" value="PECTATE LYASE C-RELATED"/>
    <property type="match status" value="1"/>
</dbReference>
<feature type="compositionally biased region" description="Polar residues" evidence="3">
    <location>
        <begin position="697"/>
        <end position="707"/>
    </location>
</feature>
<evidence type="ECO:0000313" key="5">
    <source>
        <dbReference type="EMBL" id="SUB79902.1"/>
    </source>
</evidence>
<dbReference type="PANTHER" id="PTHR42970:SF1">
    <property type="entry name" value="PECTATE LYASE C-RELATED"/>
    <property type="match status" value="1"/>
</dbReference>